<name>A0A834TUG3_9FABA</name>
<organism evidence="2 3">
    <name type="scientific">Senna tora</name>
    <dbReference type="NCBI Taxonomy" id="362788"/>
    <lineage>
        <taxon>Eukaryota</taxon>
        <taxon>Viridiplantae</taxon>
        <taxon>Streptophyta</taxon>
        <taxon>Embryophyta</taxon>
        <taxon>Tracheophyta</taxon>
        <taxon>Spermatophyta</taxon>
        <taxon>Magnoliopsida</taxon>
        <taxon>eudicotyledons</taxon>
        <taxon>Gunneridae</taxon>
        <taxon>Pentapetalae</taxon>
        <taxon>rosids</taxon>
        <taxon>fabids</taxon>
        <taxon>Fabales</taxon>
        <taxon>Fabaceae</taxon>
        <taxon>Caesalpinioideae</taxon>
        <taxon>Cassia clade</taxon>
        <taxon>Senna</taxon>
    </lineage>
</organism>
<protein>
    <submittedName>
        <fullName evidence="2">Uncharacterized protein</fullName>
    </submittedName>
</protein>
<gene>
    <name evidence="2" type="ORF">G2W53_018185</name>
</gene>
<dbReference type="EMBL" id="JAAIUW010000006">
    <property type="protein sequence ID" value="KAF7827021.1"/>
    <property type="molecule type" value="Genomic_DNA"/>
</dbReference>
<evidence type="ECO:0000256" key="1">
    <source>
        <dbReference type="SAM" id="MobiDB-lite"/>
    </source>
</evidence>
<keyword evidence="3" id="KW-1185">Reference proteome</keyword>
<dbReference type="Proteomes" id="UP000634136">
    <property type="component" value="Unassembled WGS sequence"/>
</dbReference>
<sequence>MHLHRLFGHNASVIFPRAWILWPSFVHLSPLASIEEIGTSAVPNEGNKSTEISENRKYQPQQNLQKFQRTQAEDCREAWSSRGVRRHEAEKKRGVLPLTPFVVVPEREFGCSRLSLCGSIVEGLVGLGQNMILILEKGVLWV</sequence>
<evidence type="ECO:0000313" key="2">
    <source>
        <dbReference type="EMBL" id="KAF7827021.1"/>
    </source>
</evidence>
<dbReference type="AlphaFoldDB" id="A0A834TUG3"/>
<evidence type="ECO:0000313" key="3">
    <source>
        <dbReference type="Proteomes" id="UP000634136"/>
    </source>
</evidence>
<proteinExistence type="predicted"/>
<accession>A0A834TUG3</accession>
<reference evidence="2" key="1">
    <citation type="submission" date="2020-09" db="EMBL/GenBank/DDBJ databases">
        <title>Genome-Enabled Discovery of Anthraquinone Biosynthesis in Senna tora.</title>
        <authorList>
            <person name="Kang S.-H."/>
            <person name="Pandey R.P."/>
            <person name="Lee C.-M."/>
            <person name="Sim J.-S."/>
            <person name="Jeong J.-T."/>
            <person name="Choi B.-S."/>
            <person name="Jung M."/>
            <person name="Ginzburg D."/>
            <person name="Zhao K."/>
            <person name="Won S.Y."/>
            <person name="Oh T.-J."/>
            <person name="Yu Y."/>
            <person name="Kim N.-H."/>
            <person name="Lee O.R."/>
            <person name="Lee T.-H."/>
            <person name="Bashyal P."/>
            <person name="Kim T.-S."/>
            <person name="Lee W.-H."/>
            <person name="Kawkins C."/>
            <person name="Kim C.-K."/>
            <person name="Kim J.S."/>
            <person name="Ahn B.O."/>
            <person name="Rhee S.Y."/>
            <person name="Sohng J.K."/>
        </authorList>
    </citation>
    <scope>NUCLEOTIDE SEQUENCE</scope>
    <source>
        <tissue evidence="2">Leaf</tissue>
    </source>
</reference>
<feature type="region of interest" description="Disordered" evidence="1">
    <location>
        <begin position="42"/>
        <end position="63"/>
    </location>
</feature>
<comment type="caution">
    <text evidence="2">The sequence shown here is derived from an EMBL/GenBank/DDBJ whole genome shotgun (WGS) entry which is preliminary data.</text>
</comment>